<evidence type="ECO:0000256" key="4">
    <source>
        <dbReference type="ARBA" id="ARBA00022840"/>
    </source>
</evidence>
<evidence type="ECO:0000256" key="3">
    <source>
        <dbReference type="ARBA" id="ARBA00022741"/>
    </source>
</evidence>
<name>A0A420WHA0_9PROT</name>
<dbReference type="Pfam" id="PF03109">
    <property type="entry name" value="ABC1"/>
    <property type="match status" value="1"/>
</dbReference>
<dbReference type="EMBL" id="RBIG01000002">
    <property type="protein sequence ID" value="RKQ70347.1"/>
    <property type="molecule type" value="Genomic_DNA"/>
</dbReference>
<dbReference type="PANTHER" id="PTHR43851">
    <property type="match status" value="1"/>
</dbReference>
<dbReference type="Proteomes" id="UP000277424">
    <property type="component" value="Unassembled WGS sequence"/>
</dbReference>
<dbReference type="AlphaFoldDB" id="A0A420WHA0"/>
<evidence type="ECO:0000259" key="5">
    <source>
        <dbReference type="Pfam" id="PF03109"/>
    </source>
</evidence>
<accession>A0A420WHA0</accession>
<dbReference type="PANTHER" id="PTHR43851:SF3">
    <property type="entry name" value="COENZYME Q8"/>
    <property type="match status" value="1"/>
</dbReference>
<evidence type="ECO:0000313" key="7">
    <source>
        <dbReference type="Proteomes" id="UP000277424"/>
    </source>
</evidence>
<dbReference type="GO" id="GO:0005524">
    <property type="term" value="F:ATP binding"/>
    <property type="evidence" value="ECO:0007669"/>
    <property type="project" value="UniProtKB-KW"/>
</dbReference>
<dbReference type="InterPro" id="IPR004147">
    <property type="entry name" value="ABC1_dom"/>
</dbReference>
<evidence type="ECO:0000313" key="6">
    <source>
        <dbReference type="EMBL" id="RKQ70347.1"/>
    </source>
</evidence>
<reference evidence="6 7" key="1">
    <citation type="submission" date="2018-10" db="EMBL/GenBank/DDBJ databases">
        <title>Comparative analysis of microorganisms from saline springs in Andes Mountain Range, Colombia.</title>
        <authorList>
            <person name="Rubin E."/>
        </authorList>
    </citation>
    <scope>NUCLEOTIDE SEQUENCE [LARGE SCALE GENOMIC DNA]</scope>
    <source>
        <strain evidence="6 7">USBA 36</strain>
    </source>
</reference>
<keyword evidence="3" id="KW-0547">Nucleotide-binding</keyword>
<dbReference type="InterPro" id="IPR011009">
    <property type="entry name" value="Kinase-like_dom_sf"/>
</dbReference>
<keyword evidence="6" id="KW-0418">Kinase</keyword>
<keyword evidence="2" id="KW-0808">Transferase</keyword>
<evidence type="ECO:0000256" key="1">
    <source>
        <dbReference type="ARBA" id="ARBA00009670"/>
    </source>
</evidence>
<dbReference type="GO" id="GO:0016301">
    <property type="term" value="F:kinase activity"/>
    <property type="evidence" value="ECO:0007669"/>
    <property type="project" value="UniProtKB-KW"/>
</dbReference>
<keyword evidence="4" id="KW-0067">ATP-binding</keyword>
<organism evidence="6 7">
    <name type="scientific">Oceanibaculum indicum</name>
    <dbReference type="NCBI Taxonomy" id="526216"/>
    <lineage>
        <taxon>Bacteria</taxon>
        <taxon>Pseudomonadati</taxon>
        <taxon>Pseudomonadota</taxon>
        <taxon>Alphaproteobacteria</taxon>
        <taxon>Rhodospirillales</taxon>
        <taxon>Oceanibaculaceae</taxon>
        <taxon>Oceanibaculum</taxon>
    </lineage>
</organism>
<proteinExistence type="inferred from homology"/>
<dbReference type="SUPFAM" id="SSF56112">
    <property type="entry name" value="Protein kinase-like (PK-like)"/>
    <property type="match status" value="1"/>
</dbReference>
<sequence length="457" mass="51483">MTHTESQSLMSENEDNRFGGRARRYVQVGSRVGALAARLAGERYLGLKLDRTEHAEGLKQALGGLKGPLMKVAQILATIPDALPKEYAQELQQLQSNAPPMGWLFVKRRMAAELGPDWRSRFADFAHEAAAAASLGQVHRATAKDGTALACKLQYPDMQSAVEADLKQLKLAMSVYERYDKAISTSRMYEELSARLREELDYDLERRHMALYAHMLVDESGVHVPAAVPELSTRRLLTMNWLDGAPLLSVTGEDLDFRNRVALNMFRAWYVPFYFFGSIHGDPHLGNYSVRPDGSVNLLDFGCVRVFRPSFVEGVIDLYKALRDGDDELAVHAYTIWGFENLTKDKIEVLNLWARFIYAPLMEDRQRPIQETNNGMYGREVAEKVHAELRRIGGVAPPREFVLMDRAAIGLGSVFLHLKAEINWYRMFHELIADFDAKALAKRQAEALKAAQVPEAA</sequence>
<dbReference type="CDD" id="cd13970">
    <property type="entry name" value="ABC1_ADCK3"/>
    <property type="match status" value="1"/>
</dbReference>
<comment type="caution">
    <text evidence="6">The sequence shown here is derived from an EMBL/GenBank/DDBJ whole genome shotgun (WGS) entry which is preliminary data.</text>
</comment>
<comment type="similarity">
    <text evidence="1">Belongs to the protein kinase superfamily. ADCK protein kinase family.</text>
</comment>
<gene>
    <name evidence="6" type="ORF">BCL74_2291</name>
</gene>
<evidence type="ECO:0000256" key="2">
    <source>
        <dbReference type="ARBA" id="ARBA00022679"/>
    </source>
</evidence>
<protein>
    <submittedName>
        <fullName evidence="6">Putative unusual protein kinase regulating ubiquinone biosynthesis (AarF/ABC1/UbiB family)</fullName>
    </submittedName>
</protein>
<dbReference type="InterPro" id="IPR051409">
    <property type="entry name" value="Atypical_kinase_ADCK"/>
</dbReference>
<keyword evidence="6" id="KW-0830">Ubiquinone</keyword>
<dbReference type="InterPro" id="IPR034646">
    <property type="entry name" value="ADCK3_dom"/>
</dbReference>
<feature type="domain" description="ABC1 atypical kinase-like" evidence="5">
    <location>
        <begin position="93"/>
        <end position="328"/>
    </location>
</feature>